<dbReference type="KEGG" id="cag:Cagg_0187"/>
<keyword evidence="3" id="KW-1185">Reference proteome</keyword>
<sequence length="72" mass="7816">MARCARQDSTVLVRTRGGWLAALARTRKGCLAALDMTVQCSLEHGEGGSLRLPGQYSARRSTVQQPPLSFRA</sequence>
<proteinExistence type="predicted"/>
<dbReference type="Proteomes" id="UP000002508">
    <property type="component" value="Chromosome"/>
</dbReference>
<dbReference type="AlphaFoldDB" id="B8GCT8"/>
<feature type="compositionally biased region" description="Polar residues" evidence="1">
    <location>
        <begin position="58"/>
        <end position="72"/>
    </location>
</feature>
<accession>B8GCT8</accession>
<evidence type="ECO:0000256" key="1">
    <source>
        <dbReference type="SAM" id="MobiDB-lite"/>
    </source>
</evidence>
<gene>
    <name evidence="2" type="ordered locus">Cagg_0187</name>
</gene>
<reference evidence="2" key="1">
    <citation type="submission" date="2008-12" db="EMBL/GenBank/DDBJ databases">
        <title>Complete sequence of Chloroflexus aggregans DSM 9485.</title>
        <authorList>
            <consortium name="US DOE Joint Genome Institute"/>
            <person name="Lucas S."/>
            <person name="Copeland A."/>
            <person name="Lapidus A."/>
            <person name="Glavina del Rio T."/>
            <person name="Dalin E."/>
            <person name="Tice H."/>
            <person name="Pitluck S."/>
            <person name="Foster B."/>
            <person name="Larimer F."/>
            <person name="Land M."/>
            <person name="Hauser L."/>
            <person name="Kyrpides N."/>
            <person name="Mikhailova N."/>
            <person name="Bryant D."/>
            <person name="Richardson P."/>
        </authorList>
    </citation>
    <scope>NUCLEOTIDE SEQUENCE</scope>
    <source>
        <strain evidence="2">DSM 9485</strain>
    </source>
</reference>
<evidence type="ECO:0000313" key="3">
    <source>
        <dbReference type="Proteomes" id="UP000002508"/>
    </source>
</evidence>
<dbReference type="EMBL" id="CP001337">
    <property type="protein sequence ID" value="ACL23138.1"/>
    <property type="molecule type" value="Genomic_DNA"/>
</dbReference>
<dbReference type="STRING" id="326427.Cagg_0187"/>
<feature type="region of interest" description="Disordered" evidence="1">
    <location>
        <begin position="51"/>
        <end position="72"/>
    </location>
</feature>
<organism evidence="2 3">
    <name type="scientific">Chloroflexus aggregans (strain MD-66 / DSM 9485)</name>
    <dbReference type="NCBI Taxonomy" id="326427"/>
    <lineage>
        <taxon>Bacteria</taxon>
        <taxon>Bacillati</taxon>
        <taxon>Chloroflexota</taxon>
        <taxon>Chloroflexia</taxon>
        <taxon>Chloroflexales</taxon>
        <taxon>Chloroflexineae</taxon>
        <taxon>Chloroflexaceae</taxon>
        <taxon>Chloroflexus</taxon>
    </lineage>
</organism>
<dbReference type="HOGENOM" id="CLU_2715037_0_0_0"/>
<evidence type="ECO:0000313" key="2">
    <source>
        <dbReference type="EMBL" id="ACL23138.1"/>
    </source>
</evidence>
<protein>
    <submittedName>
        <fullName evidence="2">Uncharacterized protein</fullName>
    </submittedName>
</protein>
<name>B8GCT8_CHLAD</name>